<reference evidence="1 2" key="1">
    <citation type="submission" date="2015-01" db="EMBL/GenBank/DDBJ databases">
        <title>Genome sequence of Anoxybacillus ayderensis strain AB04.</title>
        <authorList>
            <person name="Belduz A.O."/>
            <person name="Canakci S."/>
            <person name="Chan K.-G."/>
            <person name="Kahar U.M."/>
            <person name="Yaakob A.S."/>
            <person name="Chan C.S."/>
            <person name="Goh K.M."/>
        </authorList>
    </citation>
    <scope>NUCLEOTIDE SEQUENCE [LARGE SCALE GENOMIC DNA]</scope>
    <source>
        <strain evidence="1 2">AB04</strain>
    </source>
</reference>
<name>A0A0D0HUX4_9BACL</name>
<proteinExistence type="predicted"/>
<accession>A0A0D0HUX4</accession>
<dbReference type="PATRIC" id="fig|265546.4.peg.1268"/>
<dbReference type="AlphaFoldDB" id="A0A0D0HUX4"/>
<comment type="caution">
    <text evidence="1">The sequence shown here is derived from an EMBL/GenBank/DDBJ whole genome shotgun (WGS) entry which is preliminary data.</text>
</comment>
<dbReference type="RefSeq" id="WP_021093768.1">
    <property type="nucleotide sequence ID" value="NZ_ANOC01000003.1"/>
</dbReference>
<dbReference type="EMBL" id="JXTG01000004">
    <property type="protein sequence ID" value="KIP21593.1"/>
    <property type="molecule type" value="Genomic_DNA"/>
</dbReference>
<protein>
    <submittedName>
        <fullName evidence="1">Uncharacterized protein</fullName>
    </submittedName>
</protein>
<sequence>MREKEQKEQLYYDENGVAEVTEQITDAYISGVIEQKDEQKRR</sequence>
<gene>
    <name evidence="1" type="ORF">JV16_01272</name>
</gene>
<evidence type="ECO:0000313" key="1">
    <source>
        <dbReference type="EMBL" id="KIP21593.1"/>
    </source>
</evidence>
<organism evidence="1 2">
    <name type="scientific">Anoxybacillus ayderensis</name>
    <dbReference type="NCBI Taxonomy" id="265546"/>
    <lineage>
        <taxon>Bacteria</taxon>
        <taxon>Bacillati</taxon>
        <taxon>Bacillota</taxon>
        <taxon>Bacilli</taxon>
        <taxon>Bacillales</taxon>
        <taxon>Anoxybacillaceae</taxon>
        <taxon>Anoxybacillus</taxon>
    </lineage>
</organism>
<accession>A0A7W0C3B6</accession>
<keyword evidence="2" id="KW-1185">Reference proteome</keyword>
<dbReference type="Proteomes" id="UP000032047">
    <property type="component" value="Unassembled WGS sequence"/>
</dbReference>
<evidence type="ECO:0000313" key="2">
    <source>
        <dbReference type="Proteomes" id="UP000032047"/>
    </source>
</evidence>